<proteinExistence type="inferred from homology"/>
<dbReference type="InterPro" id="IPR012910">
    <property type="entry name" value="Plug_dom"/>
</dbReference>
<comment type="subcellular location">
    <subcellularLocation>
        <location evidence="1 4">Cell outer membrane</location>
    </subcellularLocation>
</comment>
<evidence type="ECO:0000259" key="7">
    <source>
        <dbReference type="Pfam" id="PF07715"/>
    </source>
</evidence>
<dbReference type="NCBIfam" id="TIGR01782">
    <property type="entry name" value="TonB-Xanth-Caul"/>
    <property type="match status" value="1"/>
</dbReference>
<evidence type="ECO:0000259" key="6">
    <source>
        <dbReference type="Pfam" id="PF00593"/>
    </source>
</evidence>
<name>A0A840I7N6_9PROT</name>
<dbReference type="Gene3D" id="2.170.130.10">
    <property type="entry name" value="TonB-dependent receptor, plug domain"/>
    <property type="match status" value="1"/>
</dbReference>
<dbReference type="PANTHER" id="PTHR40980:SF3">
    <property type="entry name" value="TONB-DEPENDENT RECEPTOR-LIKE BETA-BARREL DOMAIN-CONTAINING PROTEIN"/>
    <property type="match status" value="1"/>
</dbReference>
<evidence type="ECO:0000313" key="9">
    <source>
        <dbReference type="Proteomes" id="UP000563524"/>
    </source>
</evidence>
<keyword evidence="3" id="KW-0998">Cell outer membrane</keyword>
<organism evidence="8 9">
    <name type="scientific">Parvularcula dongshanensis</name>
    <dbReference type="NCBI Taxonomy" id="1173995"/>
    <lineage>
        <taxon>Bacteria</taxon>
        <taxon>Pseudomonadati</taxon>
        <taxon>Pseudomonadota</taxon>
        <taxon>Alphaproteobacteria</taxon>
        <taxon>Parvularculales</taxon>
        <taxon>Parvularculaceae</taxon>
        <taxon>Parvularcula</taxon>
    </lineage>
</organism>
<feature type="domain" description="TonB-dependent receptor-like beta-barrel" evidence="6">
    <location>
        <begin position="490"/>
        <end position="1101"/>
    </location>
</feature>
<keyword evidence="2 4" id="KW-0472">Membrane</keyword>
<sequence>MLGFAPLGALAQDDVDEIENVDDIDNATPDDSDVIVVTGVRSSLKSAQDIKRNADTIVDSITATDIGSFPDKSVAEALQRVAGVTVSRFAASGDTAHFSAEPSGVIVRGLQQVRSEFNGRDSFSANSSRGLSFGDVSPELMGGVDTYKNQMAELIEGGIAGTVNLRTRTPFDQPGQLISISGSANYNDLAESVTPEVSGLYSNRFETSIGEFGILANVAYSKVNTRTEGVQLYRMWLAEDVFQDGLTYLPERHILRDNEYDRERTGVALAGQWQDNDRKWLATLQYNRSEYQNAWEEYVLEAAYGADISYSRALDYTVTPGEAIARYDTIPQALLGTNLTFDEDGFLQTGTLVGDNTSWTGNPDPNAGDWTGYFALLDSGEPLFTQCYNWQGCYGQYSTDRGENPVSPLSQRGARFGTRTRSNNNKNVTQDIGFNLKYAPTDRLRFNFDAQWIDASVDNYDIEIAFETYAQQAVDYTGDLPVLTLETPPNMGVTNGYLERPDSYRYQYVMDHIEESTGEEYAFRGDAEYDIDNGWLSSIKVGTRYANRQQDIQNSAYNWQSMGAATWQARGHIYNINRFDPPADFGNYAARRPLPDGSTVDGPPGINFNGYPDTLDRRLWDGGFFGGGLLNGANAFMFFDMDVAQDKEQLAGALGASALGFDIAGAGWDPICSNTGDRIDEVAGTCYTPAELANVEEETYAGYAQLNFGGSEAQLFGVPFSGNIGVRYVHTINSSSGGIDLPQLGNDLFQDLDLSGTIEPDERAVDNVICVPNPPREVTGPDGEPTGEVLPPEIPFSNGCYLSEDDIRFSLGGSSLTTAEAKHDHWLPSANIKFDLTDEFILRFAASRAMSRPDFGQLRNYASIGVSLPSNEGDPSYITDENGEIIGIDPIYTASGQNPYLEPVTADQFDVSFEWYFSDVGSFTLAGFYKKFHDYIQTDRYNREVTVNGITRTVDTRGPINGDGASIKGFEVAYQTFFDFLPTPLDGFGVQANYSYIDNSGIQNTQPAATAGEGTEQFSGGTYETGALEGLSEHAYNLVGLYEKGPFAARLAYNWRSEYLVTVVDCCVAYPVWNDDQGLLDGSLRYRLNDNFELSLSAQNLLNTKTKTRQQVTDLSEGALLLPTGYFQNDRRYTLGLRTKF</sequence>
<dbReference type="InterPro" id="IPR000531">
    <property type="entry name" value="Beta-barrel_TonB"/>
</dbReference>
<evidence type="ECO:0000256" key="4">
    <source>
        <dbReference type="RuleBase" id="RU003357"/>
    </source>
</evidence>
<evidence type="ECO:0000256" key="2">
    <source>
        <dbReference type="ARBA" id="ARBA00023136"/>
    </source>
</evidence>
<gene>
    <name evidence="8" type="ORF">GGQ59_002841</name>
</gene>
<dbReference type="Pfam" id="PF07715">
    <property type="entry name" value="Plug"/>
    <property type="match status" value="1"/>
</dbReference>
<dbReference type="Pfam" id="PF00593">
    <property type="entry name" value="TonB_dep_Rec_b-barrel"/>
    <property type="match status" value="1"/>
</dbReference>
<protein>
    <submittedName>
        <fullName evidence="8">TonB-dependent receptor</fullName>
    </submittedName>
</protein>
<evidence type="ECO:0000313" key="8">
    <source>
        <dbReference type="EMBL" id="MBB4660291.1"/>
    </source>
</evidence>
<evidence type="ECO:0000256" key="5">
    <source>
        <dbReference type="SAM" id="MobiDB-lite"/>
    </source>
</evidence>
<accession>A0A840I7N6</accession>
<dbReference type="InterPro" id="IPR036942">
    <property type="entry name" value="Beta-barrel_TonB_sf"/>
</dbReference>
<dbReference type="InterPro" id="IPR010104">
    <property type="entry name" value="TonB_rcpt_bac"/>
</dbReference>
<evidence type="ECO:0000256" key="1">
    <source>
        <dbReference type="ARBA" id="ARBA00004442"/>
    </source>
</evidence>
<dbReference type="PANTHER" id="PTHR40980">
    <property type="entry name" value="PLUG DOMAIN-CONTAINING PROTEIN"/>
    <property type="match status" value="1"/>
</dbReference>
<reference evidence="8 9" key="1">
    <citation type="submission" date="2020-08" db="EMBL/GenBank/DDBJ databases">
        <title>Genomic Encyclopedia of Type Strains, Phase IV (KMG-IV): sequencing the most valuable type-strain genomes for metagenomic binning, comparative biology and taxonomic classification.</title>
        <authorList>
            <person name="Goeker M."/>
        </authorList>
    </citation>
    <scope>NUCLEOTIDE SEQUENCE [LARGE SCALE GENOMIC DNA]</scope>
    <source>
        <strain evidence="8 9">DSM 102850</strain>
    </source>
</reference>
<keyword evidence="8" id="KW-0675">Receptor</keyword>
<evidence type="ECO:0000256" key="3">
    <source>
        <dbReference type="ARBA" id="ARBA00023237"/>
    </source>
</evidence>
<dbReference type="Gene3D" id="2.40.170.20">
    <property type="entry name" value="TonB-dependent receptor, beta-barrel domain"/>
    <property type="match status" value="1"/>
</dbReference>
<dbReference type="GO" id="GO:0009279">
    <property type="term" value="C:cell outer membrane"/>
    <property type="evidence" value="ECO:0007669"/>
    <property type="project" value="UniProtKB-SubCell"/>
</dbReference>
<dbReference type="Proteomes" id="UP000563524">
    <property type="component" value="Unassembled WGS sequence"/>
</dbReference>
<feature type="region of interest" description="Disordered" evidence="5">
    <location>
        <begin position="401"/>
        <end position="422"/>
    </location>
</feature>
<dbReference type="SUPFAM" id="SSF56935">
    <property type="entry name" value="Porins"/>
    <property type="match status" value="1"/>
</dbReference>
<feature type="domain" description="TonB-dependent receptor plug" evidence="7">
    <location>
        <begin position="51"/>
        <end position="161"/>
    </location>
</feature>
<dbReference type="EMBL" id="JACHOB010000007">
    <property type="protein sequence ID" value="MBB4660291.1"/>
    <property type="molecule type" value="Genomic_DNA"/>
</dbReference>
<dbReference type="InterPro" id="IPR037066">
    <property type="entry name" value="Plug_dom_sf"/>
</dbReference>
<dbReference type="AlphaFoldDB" id="A0A840I7N6"/>
<keyword evidence="9" id="KW-1185">Reference proteome</keyword>
<comment type="caution">
    <text evidence="8">The sequence shown here is derived from an EMBL/GenBank/DDBJ whole genome shotgun (WGS) entry which is preliminary data.</text>
</comment>
<keyword evidence="4" id="KW-0798">TonB box</keyword>
<comment type="similarity">
    <text evidence="4">Belongs to the TonB-dependent receptor family.</text>
</comment>